<gene>
    <name evidence="5" type="ORF">LN051_00645</name>
</gene>
<organism evidence="5 6">
    <name type="scientific">Staphylococcus ratti</name>
    <dbReference type="NCBI Taxonomy" id="2892440"/>
    <lineage>
        <taxon>Bacteria</taxon>
        <taxon>Bacillati</taxon>
        <taxon>Bacillota</taxon>
        <taxon>Bacilli</taxon>
        <taxon>Bacillales</taxon>
        <taxon>Staphylococcaceae</taxon>
        <taxon>Staphylococcus</taxon>
    </lineage>
</organism>
<evidence type="ECO:0000313" key="5">
    <source>
        <dbReference type="EMBL" id="UEX91104.1"/>
    </source>
</evidence>
<dbReference type="Pfam" id="PF12833">
    <property type="entry name" value="HTH_18"/>
    <property type="match status" value="1"/>
</dbReference>
<keyword evidence="3" id="KW-0804">Transcription</keyword>
<evidence type="ECO:0000256" key="3">
    <source>
        <dbReference type="ARBA" id="ARBA00023163"/>
    </source>
</evidence>
<sequence>MIDIKHLEIVQAHALELLKLEVNVYELNDFKNIIQLFQTPFTNTKRKQFKKEFQTFISQLESRKIYHYKNLFGIHYLLFKYKKYNQIVILGPFLEKRPSERMCHEMLLNANISISNLTSLKQYLTKVPVCHYNDALKMAYLSVRFLKNKFSHYQVVEIDLNFHPESVSYAEQKLRYNYILADIKTRYELENKMLAAIRNGNVEEALALCAQVNLFVSGLKRLKDDLLNFKYRAYLQNTLFRKAIEKANVNLLTIDEISAKYAALIDEADNIDVLESLTYEMVRDYAETALKVNALKYSPKINKVIQYIEMYLDQPLTLNELAKSVKLSPAYLSRTFSKETEKNIPQYILELRLKKACNLIESTDMSIEQVAKYVGFNKQSYFSKCFKDAYGSTPMQYRKVNKGTQT</sequence>
<proteinExistence type="predicted"/>
<dbReference type="Proteomes" id="UP001197626">
    <property type="component" value="Chromosome"/>
</dbReference>
<dbReference type="PANTHER" id="PTHR43280:SF2">
    <property type="entry name" value="HTH-TYPE TRANSCRIPTIONAL REGULATOR EXSA"/>
    <property type="match status" value="1"/>
</dbReference>
<keyword evidence="1" id="KW-0805">Transcription regulation</keyword>
<keyword evidence="6" id="KW-1185">Reference proteome</keyword>
<evidence type="ECO:0000256" key="1">
    <source>
        <dbReference type="ARBA" id="ARBA00023015"/>
    </source>
</evidence>
<dbReference type="Gene3D" id="1.10.10.60">
    <property type="entry name" value="Homeodomain-like"/>
    <property type="match status" value="2"/>
</dbReference>
<dbReference type="SUPFAM" id="SSF46689">
    <property type="entry name" value="Homeodomain-like"/>
    <property type="match status" value="2"/>
</dbReference>
<dbReference type="PROSITE" id="PS01124">
    <property type="entry name" value="HTH_ARAC_FAMILY_2"/>
    <property type="match status" value="1"/>
</dbReference>
<keyword evidence="2" id="KW-0238">DNA-binding</keyword>
<dbReference type="InterPro" id="IPR009057">
    <property type="entry name" value="Homeodomain-like_sf"/>
</dbReference>
<accession>A0ABY3PFQ0</accession>
<evidence type="ECO:0000313" key="6">
    <source>
        <dbReference type="Proteomes" id="UP001197626"/>
    </source>
</evidence>
<dbReference type="InterPro" id="IPR020449">
    <property type="entry name" value="Tscrpt_reg_AraC-type_HTH"/>
</dbReference>
<evidence type="ECO:0000256" key="2">
    <source>
        <dbReference type="ARBA" id="ARBA00023125"/>
    </source>
</evidence>
<protein>
    <submittedName>
        <fullName evidence="5">AraC family transcriptional regulator</fullName>
    </submittedName>
</protein>
<dbReference type="PANTHER" id="PTHR43280">
    <property type="entry name" value="ARAC-FAMILY TRANSCRIPTIONAL REGULATOR"/>
    <property type="match status" value="1"/>
</dbReference>
<dbReference type="SMART" id="SM00342">
    <property type="entry name" value="HTH_ARAC"/>
    <property type="match status" value="1"/>
</dbReference>
<dbReference type="EMBL" id="CP086654">
    <property type="protein sequence ID" value="UEX91104.1"/>
    <property type="molecule type" value="Genomic_DNA"/>
</dbReference>
<evidence type="ECO:0000259" key="4">
    <source>
        <dbReference type="PROSITE" id="PS01124"/>
    </source>
</evidence>
<feature type="domain" description="HTH araC/xylS-type" evidence="4">
    <location>
        <begin position="302"/>
        <end position="400"/>
    </location>
</feature>
<dbReference type="InterPro" id="IPR018060">
    <property type="entry name" value="HTH_AraC"/>
</dbReference>
<dbReference type="PRINTS" id="PR00032">
    <property type="entry name" value="HTHARAC"/>
</dbReference>
<reference evidence="5 6" key="1">
    <citation type="journal article" date="2022" name="Pathogens">
        <title>Staphylococcus ratti sp. nov. Isolated from a Lab Rat.</title>
        <authorList>
            <person name="Kovarovic V."/>
            <person name="Sedlacek I."/>
            <person name="Petras P."/>
            <person name="Kralova S."/>
            <person name="Maslanova I."/>
            <person name="Svec P."/>
            <person name="Neumann-Schaal M."/>
            <person name="Botka T."/>
            <person name="Gelbicova T."/>
            <person name="Stankova E."/>
            <person name="Doskar J."/>
            <person name="Pantucek R."/>
        </authorList>
    </citation>
    <scope>NUCLEOTIDE SEQUENCE [LARGE SCALE GENOMIC DNA]</scope>
    <source>
        <strain evidence="5 6">CCM 9025</strain>
    </source>
</reference>
<name>A0ABY3PFQ0_9STAP</name>